<sequence length="141" mass="16545">MTKRGGKHQPLAVTSRRMKAVRQEGTRPELVVRRVLVARGIRYRLNVRSLPGSPDVANVRRRFAIFVHGCFWHRHPGCRHATFPRSNQEFWSKKFEDNVQRDRRKVQSLCELGFRVIVLWECQTRSPDFPALLARELGIEQ</sequence>
<keyword evidence="2 7" id="KW-0255">Endonuclease</keyword>
<comment type="caution">
    <text evidence="7">The sequence shown here is derived from an EMBL/GenBank/DDBJ whole genome shotgun (WGS) entry which is preliminary data.</text>
</comment>
<dbReference type="RefSeq" id="WP_321547751.1">
    <property type="nucleotide sequence ID" value="NZ_JAXIVS010000007.1"/>
</dbReference>
<keyword evidence="3" id="KW-0227">DNA damage</keyword>
<dbReference type="CDD" id="cd00221">
    <property type="entry name" value="Vsr"/>
    <property type="match status" value="1"/>
</dbReference>
<accession>A0ABU5H6D3</accession>
<gene>
    <name evidence="7" type="ORF">SYV04_21630</name>
</gene>
<dbReference type="GO" id="GO:0004519">
    <property type="term" value="F:endonuclease activity"/>
    <property type="evidence" value="ECO:0007669"/>
    <property type="project" value="UniProtKB-KW"/>
</dbReference>
<dbReference type="SUPFAM" id="SSF52980">
    <property type="entry name" value="Restriction endonuclease-like"/>
    <property type="match status" value="1"/>
</dbReference>
<evidence type="ECO:0000256" key="2">
    <source>
        <dbReference type="ARBA" id="ARBA00022759"/>
    </source>
</evidence>
<keyword evidence="5" id="KW-0234">DNA repair</keyword>
<keyword evidence="8" id="KW-1185">Reference proteome</keyword>
<evidence type="ECO:0000256" key="6">
    <source>
        <dbReference type="ARBA" id="ARBA00029466"/>
    </source>
</evidence>
<dbReference type="EMBL" id="JAXIVS010000007">
    <property type="protein sequence ID" value="MDY7229028.1"/>
    <property type="molecule type" value="Genomic_DNA"/>
</dbReference>
<dbReference type="Pfam" id="PF03852">
    <property type="entry name" value="Vsr"/>
    <property type="match status" value="1"/>
</dbReference>
<evidence type="ECO:0000313" key="7">
    <source>
        <dbReference type="EMBL" id="MDY7229028.1"/>
    </source>
</evidence>
<comment type="similarity">
    <text evidence="6">Belongs to the Vsr family.</text>
</comment>
<evidence type="ECO:0000256" key="5">
    <source>
        <dbReference type="ARBA" id="ARBA00023204"/>
    </source>
</evidence>
<dbReference type="Gene3D" id="3.40.960.10">
    <property type="entry name" value="VSR Endonuclease"/>
    <property type="match status" value="1"/>
</dbReference>
<evidence type="ECO:0000256" key="1">
    <source>
        <dbReference type="ARBA" id="ARBA00022722"/>
    </source>
</evidence>
<organism evidence="7 8">
    <name type="scientific">Hyalangium rubrum</name>
    <dbReference type="NCBI Taxonomy" id="3103134"/>
    <lineage>
        <taxon>Bacteria</taxon>
        <taxon>Pseudomonadati</taxon>
        <taxon>Myxococcota</taxon>
        <taxon>Myxococcia</taxon>
        <taxon>Myxococcales</taxon>
        <taxon>Cystobacterineae</taxon>
        <taxon>Archangiaceae</taxon>
        <taxon>Hyalangium</taxon>
    </lineage>
</organism>
<dbReference type="InterPro" id="IPR004603">
    <property type="entry name" value="DNA_mismatch_endonuc_vsr"/>
</dbReference>
<dbReference type="Proteomes" id="UP001291309">
    <property type="component" value="Unassembled WGS sequence"/>
</dbReference>
<reference evidence="7 8" key="1">
    <citation type="submission" date="2023-12" db="EMBL/GenBank/DDBJ databases">
        <title>the genome sequence of Hyalangium sp. s54d21.</title>
        <authorList>
            <person name="Zhang X."/>
        </authorList>
    </citation>
    <scope>NUCLEOTIDE SEQUENCE [LARGE SCALE GENOMIC DNA]</scope>
    <source>
        <strain evidence="8">s54d21</strain>
    </source>
</reference>
<keyword evidence="1" id="KW-0540">Nuclease</keyword>
<keyword evidence="4" id="KW-0378">Hydrolase</keyword>
<proteinExistence type="inferred from homology"/>
<evidence type="ECO:0000256" key="3">
    <source>
        <dbReference type="ARBA" id="ARBA00022763"/>
    </source>
</evidence>
<evidence type="ECO:0000256" key="4">
    <source>
        <dbReference type="ARBA" id="ARBA00022801"/>
    </source>
</evidence>
<dbReference type="InterPro" id="IPR011335">
    <property type="entry name" value="Restrct_endonuc-II-like"/>
</dbReference>
<evidence type="ECO:0000313" key="8">
    <source>
        <dbReference type="Proteomes" id="UP001291309"/>
    </source>
</evidence>
<name>A0ABU5H6D3_9BACT</name>
<protein>
    <submittedName>
        <fullName evidence="7">Very short patch repair endonuclease</fullName>
    </submittedName>
</protein>
<dbReference type="NCBIfam" id="TIGR00632">
    <property type="entry name" value="vsr"/>
    <property type="match status" value="1"/>
</dbReference>